<dbReference type="Pfam" id="PF00024">
    <property type="entry name" value="PAN_1"/>
    <property type="match status" value="1"/>
</dbReference>
<name>A0A423U6F6_PENVA</name>
<dbReference type="InterPro" id="IPR003609">
    <property type="entry name" value="Pan_app"/>
</dbReference>
<dbReference type="AlphaFoldDB" id="A0A423U6F6"/>
<dbReference type="PROSITE" id="PS50948">
    <property type="entry name" value="PAN"/>
    <property type="match status" value="1"/>
</dbReference>
<feature type="region of interest" description="Disordered" evidence="1">
    <location>
        <begin position="1"/>
        <end position="27"/>
    </location>
</feature>
<gene>
    <name evidence="4" type="ORF">C7M84_022534</name>
</gene>
<sequence>MSIRRTKTYGAKNQLQPSPHLATGAPPGRSRFTYPVGMAVKSHLNLLTLLMSWTLLAAVFATTRNFYKRHENSRVYGTIVTTLKGASVIRCSAACEVVAASCRAFNYHRSTDTCTLYSASRASRGFSL</sequence>
<reference evidence="4 5" key="1">
    <citation type="submission" date="2018-04" db="EMBL/GenBank/DDBJ databases">
        <authorList>
            <person name="Zhang X."/>
            <person name="Yuan J."/>
            <person name="Li F."/>
            <person name="Xiang J."/>
        </authorList>
    </citation>
    <scope>NUCLEOTIDE SEQUENCE [LARGE SCALE GENOMIC DNA]</scope>
    <source>
        <tissue evidence="4">Muscle</tissue>
    </source>
</reference>
<evidence type="ECO:0000256" key="1">
    <source>
        <dbReference type="SAM" id="MobiDB-lite"/>
    </source>
</evidence>
<accession>A0A423U6F6</accession>
<keyword evidence="2" id="KW-1133">Transmembrane helix</keyword>
<feature type="domain" description="Apple" evidence="3">
    <location>
        <begin position="62"/>
        <end position="128"/>
    </location>
</feature>
<evidence type="ECO:0000256" key="2">
    <source>
        <dbReference type="SAM" id="Phobius"/>
    </source>
</evidence>
<keyword evidence="5" id="KW-1185">Reference proteome</keyword>
<dbReference type="Gene3D" id="3.50.4.10">
    <property type="entry name" value="Hepatocyte Growth Factor"/>
    <property type="match status" value="1"/>
</dbReference>
<reference evidence="4 5" key="2">
    <citation type="submission" date="2019-01" db="EMBL/GenBank/DDBJ databases">
        <title>The decoding of complex shrimp genome reveals the adaptation for benthos swimmer, frequently molting mechanism and breeding impact on genome.</title>
        <authorList>
            <person name="Sun Y."/>
            <person name="Gao Y."/>
            <person name="Yu Y."/>
        </authorList>
    </citation>
    <scope>NUCLEOTIDE SEQUENCE [LARGE SCALE GENOMIC DNA]</scope>
    <source>
        <tissue evidence="4">Muscle</tissue>
    </source>
</reference>
<keyword evidence="2" id="KW-0472">Membrane</keyword>
<organism evidence="4 5">
    <name type="scientific">Penaeus vannamei</name>
    <name type="common">Whiteleg shrimp</name>
    <name type="synonym">Litopenaeus vannamei</name>
    <dbReference type="NCBI Taxonomy" id="6689"/>
    <lineage>
        <taxon>Eukaryota</taxon>
        <taxon>Metazoa</taxon>
        <taxon>Ecdysozoa</taxon>
        <taxon>Arthropoda</taxon>
        <taxon>Crustacea</taxon>
        <taxon>Multicrustacea</taxon>
        <taxon>Malacostraca</taxon>
        <taxon>Eumalacostraca</taxon>
        <taxon>Eucarida</taxon>
        <taxon>Decapoda</taxon>
        <taxon>Dendrobranchiata</taxon>
        <taxon>Penaeoidea</taxon>
        <taxon>Penaeidae</taxon>
        <taxon>Penaeus</taxon>
    </lineage>
</organism>
<evidence type="ECO:0000313" key="4">
    <source>
        <dbReference type="EMBL" id="ROT84267.1"/>
    </source>
</evidence>
<comment type="caution">
    <text evidence="4">The sequence shown here is derived from an EMBL/GenBank/DDBJ whole genome shotgun (WGS) entry which is preliminary data.</text>
</comment>
<evidence type="ECO:0000259" key="3">
    <source>
        <dbReference type="PROSITE" id="PS50948"/>
    </source>
</evidence>
<keyword evidence="2" id="KW-0812">Transmembrane</keyword>
<dbReference type="EMBL" id="QCYY01000568">
    <property type="protein sequence ID" value="ROT84267.1"/>
    <property type="molecule type" value="Genomic_DNA"/>
</dbReference>
<feature type="transmembrane region" description="Helical" evidence="2">
    <location>
        <begin position="46"/>
        <end position="67"/>
    </location>
</feature>
<dbReference type="Proteomes" id="UP000283509">
    <property type="component" value="Unassembled WGS sequence"/>
</dbReference>
<dbReference type="SUPFAM" id="SSF57414">
    <property type="entry name" value="Hairpin loop containing domain-like"/>
    <property type="match status" value="1"/>
</dbReference>
<protein>
    <recommendedName>
        <fullName evidence="3">Apple domain-containing protein</fullName>
    </recommendedName>
</protein>
<evidence type="ECO:0000313" key="5">
    <source>
        <dbReference type="Proteomes" id="UP000283509"/>
    </source>
</evidence>
<proteinExistence type="predicted"/>